<evidence type="ECO:0000313" key="3">
    <source>
        <dbReference type="Proteomes" id="UP000298049"/>
    </source>
</evidence>
<dbReference type="EMBL" id="CP031093">
    <property type="protein sequence ID" value="QCF26109.1"/>
    <property type="molecule type" value="Genomic_DNA"/>
</dbReference>
<evidence type="ECO:0008006" key="4">
    <source>
        <dbReference type="Google" id="ProtNLM"/>
    </source>
</evidence>
<name>A0A4P7XGI1_9ALTE</name>
<sequence>MYASAHIVHLFMAILFVGTVFFEVLILETIRHRVSRDALREVESAVGQRARQIMPFVILLLFGSGLVMAYYHGPTLTNSWSSGFALQLGLKILLAFSVLAHFLTAMTWMVRRTMTSSRSRFIHYSVFSHVIVIVFLAKSMYYFG</sequence>
<dbReference type="AlphaFoldDB" id="A0A4P7XGI1"/>
<evidence type="ECO:0000256" key="1">
    <source>
        <dbReference type="SAM" id="Phobius"/>
    </source>
</evidence>
<gene>
    <name evidence="2" type="ORF">soil367_09295</name>
</gene>
<organism evidence="2 3">
    <name type="scientific">Hydrocarboniclastica marina</name>
    <dbReference type="NCBI Taxonomy" id="2259620"/>
    <lineage>
        <taxon>Bacteria</taxon>
        <taxon>Pseudomonadati</taxon>
        <taxon>Pseudomonadota</taxon>
        <taxon>Gammaproteobacteria</taxon>
        <taxon>Alteromonadales</taxon>
        <taxon>Alteromonadaceae</taxon>
        <taxon>Hydrocarboniclastica</taxon>
    </lineage>
</organism>
<reference evidence="2 3" key="1">
    <citation type="submission" date="2018-07" db="EMBL/GenBank/DDBJ databases">
        <title>Marsedoiliclastica nanhaica gen. nov. sp. nov., a novel marine hydrocarbonoclastic bacterium isolated from an in-situ enriched hydrocarbon-degrading consortium in deep-sea sediment.</title>
        <authorList>
            <person name="Dong C."/>
            <person name="Ma T."/>
            <person name="Liu R."/>
            <person name="Shao Z."/>
        </authorList>
    </citation>
    <scope>NUCLEOTIDE SEQUENCE [LARGE SCALE GENOMIC DNA]</scope>
    <source>
        <strain evidence="3">soil36-7</strain>
    </source>
</reference>
<dbReference type="KEGG" id="hmi:soil367_09295"/>
<dbReference type="Proteomes" id="UP000298049">
    <property type="component" value="Chromosome"/>
</dbReference>
<dbReference type="PIRSF" id="PIRSF015875">
    <property type="entry name" value="UCP015875"/>
    <property type="match status" value="1"/>
</dbReference>
<keyword evidence="1" id="KW-0472">Membrane</keyword>
<keyword evidence="1" id="KW-1133">Transmembrane helix</keyword>
<feature type="transmembrane region" description="Helical" evidence="1">
    <location>
        <begin position="121"/>
        <end position="143"/>
    </location>
</feature>
<dbReference type="RefSeq" id="WP_136548831.1">
    <property type="nucleotide sequence ID" value="NZ_CP031093.1"/>
</dbReference>
<feature type="transmembrane region" description="Helical" evidence="1">
    <location>
        <begin position="6"/>
        <end position="27"/>
    </location>
</feature>
<feature type="transmembrane region" description="Helical" evidence="1">
    <location>
        <begin position="53"/>
        <end position="72"/>
    </location>
</feature>
<dbReference type="InterPro" id="IPR007418">
    <property type="entry name" value="DUF474"/>
</dbReference>
<evidence type="ECO:0000313" key="2">
    <source>
        <dbReference type="EMBL" id="QCF26109.1"/>
    </source>
</evidence>
<proteinExistence type="predicted"/>
<dbReference type="OrthoDB" id="5955722at2"/>
<keyword evidence="1" id="KW-0812">Transmembrane</keyword>
<protein>
    <recommendedName>
        <fullName evidence="4">Copper resistance protein D domain-containing protein</fullName>
    </recommendedName>
</protein>
<keyword evidence="3" id="KW-1185">Reference proteome</keyword>
<accession>A0A4P7XGI1</accession>
<feature type="transmembrane region" description="Helical" evidence="1">
    <location>
        <begin position="84"/>
        <end position="109"/>
    </location>
</feature>